<organism evidence="2 3">
    <name type="scientific">Taurinivorans muris</name>
    <dbReference type="NCBI Taxonomy" id="2787751"/>
    <lineage>
        <taxon>Bacteria</taxon>
        <taxon>Pseudomonadati</taxon>
        <taxon>Thermodesulfobacteriota</taxon>
        <taxon>Desulfovibrionia</taxon>
        <taxon>Desulfovibrionales</taxon>
        <taxon>Desulfovibrionaceae</taxon>
        <taxon>Taurinivorans</taxon>
    </lineage>
</organism>
<dbReference type="RefSeq" id="WP_334315126.1">
    <property type="nucleotide sequence ID" value="NZ_CP065938.1"/>
</dbReference>
<keyword evidence="1" id="KW-0812">Transmembrane</keyword>
<feature type="transmembrane region" description="Helical" evidence="1">
    <location>
        <begin position="6"/>
        <end position="28"/>
    </location>
</feature>
<name>A0ABY5Y2S2_9BACT</name>
<dbReference type="EMBL" id="CP065938">
    <property type="protein sequence ID" value="UWX05543.1"/>
    <property type="molecule type" value="Genomic_DNA"/>
</dbReference>
<keyword evidence="3" id="KW-1185">Reference proteome</keyword>
<evidence type="ECO:0000313" key="3">
    <source>
        <dbReference type="Proteomes" id="UP001058120"/>
    </source>
</evidence>
<dbReference type="Proteomes" id="UP001058120">
    <property type="component" value="Chromosome"/>
</dbReference>
<proteinExistence type="predicted"/>
<accession>A0ABY5Y2S2</accession>
<protein>
    <submittedName>
        <fullName evidence="2">Uncharacterized protein</fullName>
    </submittedName>
</protein>
<feature type="transmembrane region" description="Helical" evidence="1">
    <location>
        <begin position="49"/>
        <end position="68"/>
    </location>
</feature>
<reference evidence="2" key="1">
    <citation type="submission" date="2020-12" db="EMBL/GenBank/DDBJ databases">
        <title>Taurinivorans muris gen. nov., sp. nov., fundamental and realized metabolic niche of a ubiquitous sulfidogenic bacterium in the murine intestine.</title>
        <authorList>
            <person name="Ye H."/>
            <person name="Hanson B.T."/>
            <person name="Loy A."/>
        </authorList>
    </citation>
    <scope>NUCLEOTIDE SEQUENCE</scope>
    <source>
        <strain evidence="2">LT0009</strain>
    </source>
</reference>
<evidence type="ECO:0000313" key="2">
    <source>
        <dbReference type="EMBL" id="UWX05543.1"/>
    </source>
</evidence>
<gene>
    <name evidence="2" type="ORF">JBF11_08865</name>
</gene>
<feature type="transmembrane region" description="Helical" evidence="1">
    <location>
        <begin position="74"/>
        <end position="92"/>
    </location>
</feature>
<evidence type="ECO:0000256" key="1">
    <source>
        <dbReference type="SAM" id="Phobius"/>
    </source>
</evidence>
<keyword evidence="1" id="KW-0472">Membrane</keyword>
<sequence>MTSALMIENIIFCFAFALQIFAWVLAGGKFAFRPRSMKNTGKKACWNTVLFRRVCLCLGAAAVAGYAYGSHDYLLFAGQAVLLPILWFRTGIERTE</sequence>
<keyword evidence="1" id="KW-1133">Transmembrane helix</keyword>